<dbReference type="Pfam" id="PF05192">
    <property type="entry name" value="MutS_III"/>
    <property type="match status" value="1"/>
</dbReference>
<dbReference type="InterPro" id="IPR036678">
    <property type="entry name" value="MutS_con_dom_sf"/>
</dbReference>
<dbReference type="Gene3D" id="1.10.1420.10">
    <property type="match status" value="2"/>
</dbReference>
<dbReference type="Pfam" id="PF05190">
    <property type="entry name" value="MutS_IV"/>
    <property type="match status" value="1"/>
</dbReference>
<dbReference type="InterPro" id="IPR007861">
    <property type="entry name" value="DNA_mismatch_repair_MutS_clamp"/>
</dbReference>
<feature type="compositionally biased region" description="Polar residues" evidence="6">
    <location>
        <begin position="53"/>
        <end position="74"/>
    </location>
</feature>
<comment type="caution">
    <text evidence="9">The sequence shown here is derived from an EMBL/GenBank/DDBJ whole genome shotgun (WGS) entry which is preliminary data.</text>
</comment>
<evidence type="ECO:0000259" key="7">
    <source>
        <dbReference type="SMART" id="SM00533"/>
    </source>
</evidence>
<proteinExistence type="inferred from homology"/>
<feature type="region of interest" description="Disordered" evidence="6">
    <location>
        <begin position="939"/>
        <end position="968"/>
    </location>
</feature>
<dbReference type="Proteomes" id="UP001642540">
    <property type="component" value="Unassembled WGS sequence"/>
</dbReference>
<evidence type="ECO:0000259" key="8">
    <source>
        <dbReference type="SMART" id="SM00534"/>
    </source>
</evidence>
<evidence type="ECO:0000256" key="3">
    <source>
        <dbReference type="ARBA" id="ARBA00022840"/>
    </source>
</evidence>
<feature type="compositionally biased region" description="Polar residues" evidence="6">
    <location>
        <begin position="954"/>
        <end position="965"/>
    </location>
</feature>
<comment type="similarity">
    <text evidence="1">Belongs to the DNA mismatch repair MutS family.</text>
</comment>
<dbReference type="InterPro" id="IPR000432">
    <property type="entry name" value="DNA_mismatch_repair_MutS_C"/>
</dbReference>
<dbReference type="SUPFAM" id="SSF53150">
    <property type="entry name" value="DNA repair protein MutS, domain II"/>
    <property type="match status" value="1"/>
</dbReference>
<keyword evidence="2" id="KW-0547">Nucleotide-binding</keyword>
<keyword evidence="4" id="KW-0238">DNA-binding</keyword>
<feature type="compositionally biased region" description="Basic and acidic residues" evidence="6">
    <location>
        <begin position="1028"/>
        <end position="1047"/>
    </location>
</feature>
<feature type="compositionally biased region" description="Polar residues" evidence="6">
    <location>
        <begin position="33"/>
        <end position="45"/>
    </location>
</feature>
<feature type="region of interest" description="Disordered" evidence="6">
    <location>
        <begin position="1"/>
        <end position="126"/>
    </location>
</feature>
<evidence type="ECO:0000256" key="4">
    <source>
        <dbReference type="ARBA" id="ARBA00023125"/>
    </source>
</evidence>
<gene>
    <name evidence="9" type="ORF">ODALV1_LOCUS31154</name>
</gene>
<dbReference type="Gene3D" id="3.30.420.110">
    <property type="entry name" value="MutS, connector domain"/>
    <property type="match status" value="1"/>
</dbReference>
<feature type="domain" description="DNA mismatch repair proteins mutS family" evidence="8">
    <location>
        <begin position="657"/>
        <end position="858"/>
    </location>
</feature>
<dbReference type="PANTHER" id="PTHR11361">
    <property type="entry name" value="DNA MISMATCH REPAIR PROTEIN MUTS FAMILY MEMBER"/>
    <property type="match status" value="1"/>
</dbReference>
<feature type="domain" description="DNA mismatch repair protein MutS core" evidence="7">
    <location>
        <begin position="311"/>
        <end position="641"/>
    </location>
</feature>
<evidence type="ECO:0000256" key="5">
    <source>
        <dbReference type="ARBA" id="ARBA00023254"/>
    </source>
</evidence>
<dbReference type="Pfam" id="PF00488">
    <property type="entry name" value="MutS_V"/>
    <property type="match status" value="1"/>
</dbReference>
<feature type="region of interest" description="Disordered" evidence="6">
    <location>
        <begin position="1001"/>
        <end position="1047"/>
    </location>
</feature>
<dbReference type="SUPFAM" id="SSF52540">
    <property type="entry name" value="P-loop containing nucleoside triphosphate hydrolases"/>
    <property type="match status" value="1"/>
</dbReference>
<reference evidence="9 10" key="1">
    <citation type="submission" date="2024-08" db="EMBL/GenBank/DDBJ databases">
        <authorList>
            <person name="Cucini C."/>
            <person name="Frati F."/>
        </authorList>
    </citation>
    <scope>NUCLEOTIDE SEQUENCE [LARGE SCALE GENOMIC DNA]</scope>
</reference>
<evidence type="ECO:0008006" key="11">
    <source>
        <dbReference type="Google" id="ProtNLM"/>
    </source>
</evidence>
<dbReference type="SMART" id="SM00533">
    <property type="entry name" value="MUTSd"/>
    <property type="match status" value="1"/>
</dbReference>
<dbReference type="InterPro" id="IPR007860">
    <property type="entry name" value="DNA_mmatch_repair_MutS_con_dom"/>
</dbReference>
<dbReference type="SUPFAM" id="SSF48334">
    <property type="entry name" value="DNA repair protein MutS, domain III"/>
    <property type="match status" value="1"/>
</dbReference>
<evidence type="ECO:0000256" key="1">
    <source>
        <dbReference type="ARBA" id="ARBA00006271"/>
    </source>
</evidence>
<dbReference type="InterPro" id="IPR007696">
    <property type="entry name" value="DNA_mismatch_repair_MutS_core"/>
</dbReference>
<keyword evidence="10" id="KW-1185">Reference proteome</keyword>
<protein>
    <recommendedName>
        <fullName evidence="11">MutS protein 4</fullName>
    </recommendedName>
</protein>
<dbReference type="Gene3D" id="3.40.50.300">
    <property type="entry name" value="P-loop containing nucleotide triphosphate hydrolases"/>
    <property type="match status" value="1"/>
</dbReference>
<dbReference type="InterPro" id="IPR045076">
    <property type="entry name" value="MutS"/>
</dbReference>
<evidence type="ECO:0000256" key="2">
    <source>
        <dbReference type="ARBA" id="ARBA00022741"/>
    </source>
</evidence>
<evidence type="ECO:0000313" key="10">
    <source>
        <dbReference type="Proteomes" id="UP001642540"/>
    </source>
</evidence>
<dbReference type="InterPro" id="IPR027417">
    <property type="entry name" value="P-loop_NTPase"/>
</dbReference>
<evidence type="ECO:0000256" key="6">
    <source>
        <dbReference type="SAM" id="MobiDB-lite"/>
    </source>
</evidence>
<dbReference type="PANTHER" id="PTHR11361:SF21">
    <property type="entry name" value="MUTS PROTEIN HOMOLOG 4"/>
    <property type="match status" value="1"/>
</dbReference>
<dbReference type="SMART" id="SM00534">
    <property type="entry name" value="MUTSac"/>
    <property type="match status" value="1"/>
</dbReference>
<keyword evidence="3" id="KW-0067">ATP-binding</keyword>
<dbReference type="Pfam" id="PF05188">
    <property type="entry name" value="MutS_II"/>
    <property type="match status" value="1"/>
</dbReference>
<dbReference type="EMBL" id="CAXLJM020000166">
    <property type="protein sequence ID" value="CAL8147507.1"/>
    <property type="molecule type" value="Genomic_DNA"/>
</dbReference>
<feature type="compositionally biased region" description="Low complexity" evidence="6">
    <location>
        <begin position="97"/>
        <end position="126"/>
    </location>
</feature>
<feature type="compositionally biased region" description="Polar residues" evidence="6">
    <location>
        <begin position="10"/>
        <end position="21"/>
    </location>
</feature>
<name>A0ABP1S991_9HEXA</name>
<evidence type="ECO:0000313" key="9">
    <source>
        <dbReference type="EMBL" id="CAL8147507.1"/>
    </source>
</evidence>
<dbReference type="InterPro" id="IPR036187">
    <property type="entry name" value="DNA_mismatch_repair_MutS_sf"/>
</dbReference>
<accession>A0ABP1S991</accession>
<organism evidence="9 10">
    <name type="scientific">Orchesella dallaii</name>
    <dbReference type="NCBI Taxonomy" id="48710"/>
    <lineage>
        <taxon>Eukaryota</taxon>
        <taxon>Metazoa</taxon>
        <taxon>Ecdysozoa</taxon>
        <taxon>Arthropoda</taxon>
        <taxon>Hexapoda</taxon>
        <taxon>Collembola</taxon>
        <taxon>Entomobryomorpha</taxon>
        <taxon>Entomobryoidea</taxon>
        <taxon>Orchesellidae</taxon>
        <taxon>Orchesellinae</taxon>
        <taxon>Orchesella</taxon>
    </lineage>
</organism>
<keyword evidence="5" id="KW-0469">Meiosis</keyword>
<sequence>MWSDPRPGSSKGSQNASSTGMTGMPLNKDNEGGLTSSYFASNATGTGFAPTSFGGSTATSEPTRPRGPTNTDSTIFKAPGLPVGSGRAAARTRLGTNPVPSSSRSNVVTAATPRTAATGTTTPGTSRTVIEPLDRTTLLAVVEGRGQARGEIGIACMNLNTPNLILCQFTDTQSYRKVISKINVFRPYEILMPSTSCDLNNPSQLCLQLRKEVSNVNIVPIQRRIFNEGKGLQKINSLVSGQYASVIHLVTNKYYCLAASSALLKYAELVQSVLFSPKCLKIEFQVSEQTCMIDHVTAQHLELLQNNQQPTSSHCLYGILNSCRTPVGARLLRMALLQPSCDVKLINTRLDCVEELIKDREVLYGLQDILGRLQADIEHVIATLVQIPKVDNAKVTEQRINYVIALKHTLELVPGLVRLMENSGNDYFQSVRSDLMAPQFEEMLNRIKNVLHDEAQFQKGSVNMKRQRCFAVKADVNPILDVARKAYCEIIEDVNRYVIELSQHLNLPLRLSNNSQRGFYIQFNIPGRSEQLPPLPDFFLQVRKKGNVVTFTTESLISNDHRSQEVMKEIENLSGIVLLELISGIRCDIGTLYKISEAIGNLDLIYSLANYALTTPRCVRPSFLSDVTAVTMGRHPILDSICEDPAVPNNTYISNDCNFTLITGPNMSGKTTYIKQLATLQILAQIGSFVPADAASFRIAGNILSRIGTGDNIEENSSSFALELTEMNFILQNVMNNSLIIIDELGRATSIEEGAAISFAIAEELLKTKAFVLFATHHLFLTKLESLYLNILNYKMETQEWKHKSHEARKDLSIPSSKLTYTHLIRRGVTDVEYYGLKLAMNTSYPPEIVANALKIAKSIIKSRKKGQRGSTSDKRFADRSKYLLMSHLYMVAKLIEKEDEASLPDLQYYLESLRDEYLTMVSPKQNAANVDEVINISGNDNVNATDNRDNDNINETGGDDQQNVADDGLQNAVDDDHQSVTEDGHQNVADDGLQHVANEDRESLAADDQEMVAEDDHQNSPNDNDIGDPKVEAVNIEQRESQEPLN</sequence>